<evidence type="ECO:0000256" key="2">
    <source>
        <dbReference type="ARBA" id="ARBA00022676"/>
    </source>
</evidence>
<feature type="domain" description="Fucosyltransferase C-terminal" evidence="4">
    <location>
        <begin position="220"/>
        <end position="341"/>
    </location>
</feature>
<comment type="similarity">
    <text evidence="1">Belongs to the glycosyltransferase 10 family.</text>
</comment>
<dbReference type="GO" id="GO:0016020">
    <property type="term" value="C:membrane"/>
    <property type="evidence" value="ECO:0007669"/>
    <property type="project" value="InterPro"/>
</dbReference>
<dbReference type="Pfam" id="PF00852">
    <property type="entry name" value="Glyco_transf_10"/>
    <property type="match status" value="1"/>
</dbReference>
<dbReference type="STRING" id="28066.RF819_15690"/>
<evidence type="ECO:0000259" key="4">
    <source>
        <dbReference type="Pfam" id="PF00852"/>
    </source>
</evidence>
<protein>
    <recommendedName>
        <fullName evidence="4">Fucosyltransferase C-terminal domain-containing protein</fullName>
    </recommendedName>
</protein>
<dbReference type="OrthoDB" id="9791032at2"/>
<gene>
    <name evidence="5" type="ORF">RF819_15690</name>
</gene>
<dbReference type="Proteomes" id="UP000190750">
    <property type="component" value="Unassembled WGS sequence"/>
</dbReference>
<keyword evidence="3" id="KW-0808">Transferase</keyword>
<keyword evidence="6" id="KW-1185">Reference proteome</keyword>
<evidence type="ECO:0000313" key="5">
    <source>
        <dbReference type="EMBL" id="OOV07970.1"/>
    </source>
</evidence>
<name>A0A1T1AV39_RHOFE</name>
<dbReference type="AlphaFoldDB" id="A0A1T1AV39"/>
<proteinExistence type="inferred from homology"/>
<dbReference type="InterPro" id="IPR055270">
    <property type="entry name" value="Glyco_tran_10_C"/>
</dbReference>
<evidence type="ECO:0000256" key="1">
    <source>
        <dbReference type="ARBA" id="ARBA00008919"/>
    </source>
</evidence>
<sequence>MIYATLHADGHSCNSLFAEEDLVHRHNPTSTPRLLRQAFLERGIEVNTADLNQGREIAFELHLEGRPLSPLQVPRYLIALENPYINKLNASSDYCQNFDLVFAWDVRLLQLAHVVPILIPHPLVCHDFPGPEQRDIFSCLINANKAFKEVLPSDLYSERINTIRWYEKQAPGQFSLYGLGWEKSTPAFTLGSKLKRSMSRLQTRLFGIPPFPSFRGELKDKSTVLRRARFSYCYENSRDLSNYITEKIFDSLVNGCVPIYWGADNVLEHIPEGCFIDRRKFSNTEQVHQHLLSISAADHAQYQHNIWRFLHTDGAHKFSSEHFVKQVVDRVCRHLDGLQTQAAMIPK</sequence>
<dbReference type="InterPro" id="IPR038577">
    <property type="entry name" value="GT10-like_C_sf"/>
</dbReference>
<organism evidence="5 6">
    <name type="scientific">Rhodoferax fermentans</name>
    <dbReference type="NCBI Taxonomy" id="28066"/>
    <lineage>
        <taxon>Bacteria</taxon>
        <taxon>Pseudomonadati</taxon>
        <taxon>Pseudomonadota</taxon>
        <taxon>Betaproteobacteria</taxon>
        <taxon>Burkholderiales</taxon>
        <taxon>Comamonadaceae</taxon>
        <taxon>Rhodoferax</taxon>
    </lineage>
</organism>
<dbReference type="SUPFAM" id="SSF53756">
    <property type="entry name" value="UDP-Glycosyltransferase/glycogen phosphorylase"/>
    <property type="match status" value="1"/>
</dbReference>
<comment type="caution">
    <text evidence="5">The sequence shown here is derived from an EMBL/GenBank/DDBJ whole genome shotgun (WGS) entry which is preliminary data.</text>
</comment>
<dbReference type="EMBL" id="MTJN01000002">
    <property type="protein sequence ID" value="OOV07970.1"/>
    <property type="molecule type" value="Genomic_DNA"/>
</dbReference>
<evidence type="ECO:0000256" key="3">
    <source>
        <dbReference type="ARBA" id="ARBA00022679"/>
    </source>
</evidence>
<dbReference type="Gene3D" id="3.40.50.11660">
    <property type="entry name" value="Glycosyl transferase family 10, C-terminal domain"/>
    <property type="match status" value="1"/>
</dbReference>
<dbReference type="PANTHER" id="PTHR11929:SF194">
    <property type="entry name" value="ALPHA-(1,3)-FUCOSYLTRANSFERASE 10"/>
    <property type="match status" value="1"/>
</dbReference>
<reference evidence="5 6" key="1">
    <citation type="submission" date="2017-01" db="EMBL/GenBank/DDBJ databases">
        <title>Genome sequencing of Rhodoferax fermentans JCM 7819.</title>
        <authorList>
            <person name="Kim Y.J."/>
            <person name="Farh M.E.-A."/>
            <person name="Yang D.-C."/>
        </authorList>
    </citation>
    <scope>NUCLEOTIDE SEQUENCE [LARGE SCALE GENOMIC DNA]</scope>
    <source>
        <strain evidence="5 6">JCM 7819</strain>
    </source>
</reference>
<dbReference type="PANTHER" id="PTHR11929">
    <property type="entry name" value="ALPHA- 1,3 -FUCOSYLTRANSFERASE"/>
    <property type="match status" value="1"/>
</dbReference>
<keyword evidence="2" id="KW-0328">Glycosyltransferase</keyword>
<accession>A0A1T1AV39</accession>
<dbReference type="RefSeq" id="WP_078365835.1">
    <property type="nucleotide sequence ID" value="NZ_MTJN01000002.1"/>
</dbReference>
<dbReference type="GO" id="GO:0008417">
    <property type="term" value="F:fucosyltransferase activity"/>
    <property type="evidence" value="ECO:0007669"/>
    <property type="project" value="InterPro"/>
</dbReference>
<dbReference type="InterPro" id="IPR001503">
    <property type="entry name" value="Glyco_trans_10"/>
</dbReference>
<evidence type="ECO:0000313" key="6">
    <source>
        <dbReference type="Proteomes" id="UP000190750"/>
    </source>
</evidence>